<keyword evidence="3" id="KW-1185">Reference proteome</keyword>
<dbReference type="EMBL" id="RHHB01000003">
    <property type="protein sequence ID" value="RNB51543.1"/>
    <property type="molecule type" value="Genomic_DNA"/>
</dbReference>
<name>A0A3M8AK87_9MICO</name>
<evidence type="ECO:0000313" key="3">
    <source>
        <dbReference type="Proteomes" id="UP000275048"/>
    </source>
</evidence>
<evidence type="ECO:0000313" key="2">
    <source>
        <dbReference type="EMBL" id="RNB51543.1"/>
    </source>
</evidence>
<evidence type="ECO:0000256" key="1">
    <source>
        <dbReference type="SAM" id="MobiDB-lite"/>
    </source>
</evidence>
<organism evidence="2 3">
    <name type="scientific">Agromyces tardus</name>
    <dbReference type="NCBI Taxonomy" id="2583849"/>
    <lineage>
        <taxon>Bacteria</taxon>
        <taxon>Bacillati</taxon>
        <taxon>Actinomycetota</taxon>
        <taxon>Actinomycetes</taxon>
        <taxon>Micrococcales</taxon>
        <taxon>Microbacteriaceae</taxon>
        <taxon>Agromyces</taxon>
    </lineage>
</organism>
<comment type="caution">
    <text evidence="2">The sequence shown here is derived from an EMBL/GenBank/DDBJ whole genome shotgun (WGS) entry which is preliminary data.</text>
</comment>
<sequence>MAEPHAVRVDADTYRLIGDLAHLTGRTRKDVVRDAVRALASLREVALDDGLDRAADRLALAGARHRGLEPVATRDPGSGATAPHTAGPARARGRIGAARETPMVMARMSPAERLEAGREALERAIAEVGARRPRIVDSAAHGYLPEHTVIGVELDDPAAGWQVFAHLGAVALAEVGIDAYFVQVGGT</sequence>
<proteinExistence type="predicted"/>
<protein>
    <submittedName>
        <fullName evidence="2">Uncharacterized protein</fullName>
    </submittedName>
</protein>
<gene>
    <name evidence="2" type="ORF">EDM22_03670</name>
</gene>
<dbReference type="Proteomes" id="UP000275048">
    <property type="component" value="Unassembled WGS sequence"/>
</dbReference>
<reference evidence="2 3" key="1">
    <citation type="submission" date="2018-10" db="EMBL/GenBank/DDBJ databases">
        <title>Isolation, diversity and antibacterial activity of antinobacteria from the wheat rhizosphere soil.</title>
        <authorList>
            <person name="Sun T."/>
        </authorList>
    </citation>
    <scope>NUCLEOTIDE SEQUENCE [LARGE SCALE GENOMIC DNA]</scope>
    <source>
        <strain evidence="2 3">SJ-23</strain>
    </source>
</reference>
<feature type="region of interest" description="Disordered" evidence="1">
    <location>
        <begin position="69"/>
        <end position="91"/>
    </location>
</feature>
<dbReference type="AlphaFoldDB" id="A0A3M8AK87"/>
<accession>A0A3M8AK87</accession>